<accession>A0A251V835</accession>
<sequence>MLIRGAFADGNVVLLFCMLRGLMMFTTWVLSIHGSADKIVPMKDAKEFAKHILDHKLCIINGADHEYSCHQNELASIVHGFVKNSSSHDSAPTANKSVRSCL</sequence>
<keyword evidence="3" id="KW-0378">Hydrolase</keyword>
<evidence type="ECO:0000313" key="3">
    <source>
        <dbReference type="EMBL" id="OTG31788.1"/>
    </source>
</evidence>
<dbReference type="AlphaFoldDB" id="A0A251V835"/>
<dbReference type="EMBL" id="CM007892">
    <property type="protein sequence ID" value="OTG31788.1"/>
    <property type="molecule type" value="Genomic_DNA"/>
</dbReference>
<keyword evidence="1" id="KW-0812">Transmembrane</keyword>
<reference evidence="2 4" key="1">
    <citation type="journal article" date="2017" name="Nature">
        <title>The sunflower genome provides insights into oil metabolism, flowering and Asterid evolution.</title>
        <authorList>
            <person name="Badouin H."/>
            <person name="Gouzy J."/>
            <person name="Grassa C.J."/>
            <person name="Murat F."/>
            <person name="Staton S.E."/>
            <person name="Cottret L."/>
            <person name="Lelandais-Briere C."/>
            <person name="Owens G.L."/>
            <person name="Carrere S."/>
            <person name="Mayjonade B."/>
            <person name="Legrand L."/>
            <person name="Gill N."/>
            <person name="Kane N.C."/>
            <person name="Bowers J.E."/>
            <person name="Hubner S."/>
            <person name="Bellec A."/>
            <person name="Berard A."/>
            <person name="Berges H."/>
            <person name="Blanchet N."/>
            <person name="Boniface M.C."/>
            <person name="Brunel D."/>
            <person name="Catrice O."/>
            <person name="Chaidir N."/>
            <person name="Claudel C."/>
            <person name="Donnadieu C."/>
            <person name="Faraut T."/>
            <person name="Fievet G."/>
            <person name="Helmstetter N."/>
            <person name="King M."/>
            <person name="Knapp S.J."/>
            <person name="Lai Z."/>
            <person name="Le Paslier M.C."/>
            <person name="Lippi Y."/>
            <person name="Lorenzon L."/>
            <person name="Mandel J.R."/>
            <person name="Marage G."/>
            <person name="Marchand G."/>
            <person name="Marquand E."/>
            <person name="Bret-Mestries E."/>
            <person name="Morien E."/>
            <person name="Nambeesan S."/>
            <person name="Nguyen T."/>
            <person name="Pegot-Espagnet P."/>
            <person name="Pouilly N."/>
            <person name="Raftis F."/>
            <person name="Sallet E."/>
            <person name="Schiex T."/>
            <person name="Thomas J."/>
            <person name="Vandecasteele C."/>
            <person name="Vares D."/>
            <person name="Vear F."/>
            <person name="Vautrin S."/>
            <person name="Crespi M."/>
            <person name="Mangin B."/>
            <person name="Burke J.M."/>
            <person name="Salse J."/>
            <person name="Munos S."/>
            <person name="Vincourt P."/>
            <person name="Rieseberg L.H."/>
            <person name="Langlade N.B."/>
        </authorList>
    </citation>
    <scope>NUCLEOTIDE SEQUENCE [LARGE SCALE GENOMIC DNA]</scope>
    <source>
        <strain evidence="4">cv. SF193</strain>
        <tissue evidence="2">Leaves</tissue>
    </source>
</reference>
<proteinExistence type="predicted"/>
<dbReference type="InParanoid" id="A0A251V835"/>
<gene>
    <name evidence="3" type="ORF">HannXRQ_Chr03g0079591</name>
    <name evidence="2" type="ORF">HanXRQr2_Chr03g0121511</name>
</gene>
<dbReference type="Gramene" id="mRNA:HanXRQr2_Chr03g0121511">
    <property type="protein sequence ID" value="mRNA:HanXRQr2_Chr03g0121511"/>
    <property type="gene ID" value="HanXRQr2_Chr03g0121511"/>
</dbReference>
<dbReference type="GO" id="GO:0016787">
    <property type="term" value="F:hydrolase activity"/>
    <property type="evidence" value="ECO:0007669"/>
    <property type="project" value="UniProtKB-KW"/>
</dbReference>
<dbReference type="InterPro" id="IPR029058">
    <property type="entry name" value="AB_hydrolase_fold"/>
</dbReference>
<organism evidence="3 4">
    <name type="scientific">Helianthus annuus</name>
    <name type="common">Common sunflower</name>
    <dbReference type="NCBI Taxonomy" id="4232"/>
    <lineage>
        <taxon>Eukaryota</taxon>
        <taxon>Viridiplantae</taxon>
        <taxon>Streptophyta</taxon>
        <taxon>Embryophyta</taxon>
        <taxon>Tracheophyta</taxon>
        <taxon>Spermatophyta</taxon>
        <taxon>Magnoliopsida</taxon>
        <taxon>eudicotyledons</taxon>
        <taxon>Gunneridae</taxon>
        <taxon>Pentapetalae</taxon>
        <taxon>asterids</taxon>
        <taxon>campanulids</taxon>
        <taxon>Asterales</taxon>
        <taxon>Asteraceae</taxon>
        <taxon>Asteroideae</taxon>
        <taxon>Heliantheae alliance</taxon>
        <taxon>Heliantheae</taxon>
        <taxon>Helianthus</taxon>
    </lineage>
</organism>
<dbReference type="Gene3D" id="3.40.50.1820">
    <property type="entry name" value="alpha/beta hydrolase"/>
    <property type="match status" value="1"/>
</dbReference>
<keyword evidence="1" id="KW-0472">Membrane</keyword>
<protein>
    <submittedName>
        <fullName evidence="2 3">Alpha/Beta hydrolase</fullName>
    </submittedName>
</protein>
<dbReference type="Proteomes" id="UP000215914">
    <property type="component" value="Chromosome 3"/>
</dbReference>
<dbReference type="EMBL" id="MNCJ02000318">
    <property type="protein sequence ID" value="KAF5815299.1"/>
    <property type="molecule type" value="Genomic_DNA"/>
</dbReference>
<evidence type="ECO:0000313" key="4">
    <source>
        <dbReference type="Proteomes" id="UP000215914"/>
    </source>
</evidence>
<evidence type="ECO:0000313" key="2">
    <source>
        <dbReference type="EMBL" id="KAF5815299.1"/>
    </source>
</evidence>
<reference evidence="2" key="3">
    <citation type="submission" date="2020-06" db="EMBL/GenBank/DDBJ databases">
        <title>Helianthus annuus Genome sequencing and assembly Release 2.</title>
        <authorList>
            <person name="Gouzy J."/>
            <person name="Langlade N."/>
            <person name="Munos S."/>
        </authorList>
    </citation>
    <scope>NUCLEOTIDE SEQUENCE</scope>
    <source>
        <tissue evidence="2">Leaves</tissue>
    </source>
</reference>
<keyword evidence="1" id="KW-1133">Transmembrane helix</keyword>
<dbReference type="SUPFAM" id="SSF53474">
    <property type="entry name" value="alpha/beta-Hydrolases"/>
    <property type="match status" value="1"/>
</dbReference>
<keyword evidence="4" id="KW-1185">Reference proteome</keyword>
<feature type="transmembrane region" description="Helical" evidence="1">
    <location>
        <begin position="12"/>
        <end position="33"/>
    </location>
</feature>
<name>A0A251V835_HELAN</name>
<reference evidence="3" key="2">
    <citation type="submission" date="2017-02" db="EMBL/GenBank/DDBJ databases">
        <title>Sunflower complete genome.</title>
        <authorList>
            <person name="Langlade N."/>
            <person name="Munos S."/>
        </authorList>
    </citation>
    <scope>NUCLEOTIDE SEQUENCE [LARGE SCALE GENOMIC DNA]</scope>
    <source>
        <tissue evidence="3">Leaves</tissue>
    </source>
</reference>
<dbReference type="STRING" id="4232.A0A251V835"/>
<evidence type="ECO:0000256" key="1">
    <source>
        <dbReference type="SAM" id="Phobius"/>
    </source>
</evidence>